<comment type="caution">
    <text evidence="12">The sequence shown here is derived from an EMBL/GenBank/DDBJ whole genome shotgun (WGS) entry which is preliminary data.</text>
</comment>
<dbReference type="PIRSF" id="PIRSF036915">
    <property type="entry name" value="Trnald_Bac_Plnt"/>
    <property type="match status" value="1"/>
</dbReference>
<dbReference type="InterPro" id="IPR004732">
    <property type="entry name" value="Transaldolase_2"/>
</dbReference>
<dbReference type="InterPro" id="IPR018225">
    <property type="entry name" value="Transaldolase_AS"/>
</dbReference>
<comment type="function">
    <text evidence="1 11">Transaldolase is important for the balance of metabolites in the pentose-phosphate pathway.</text>
</comment>
<dbReference type="HAMAP" id="MF_00493">
    <property type="entry name" value="Transaldolase_2"/>
    <property type="match status" value="1"/>
</dbReference>
<gene>
    <name evidence="11 12" type="primary">tal</name>
    <name evidence="12" type="ORF">ACFO8M_18090</name>
</gene>
<keyword evidence="13" id="KW-1185">Reference proteome</keyword>
<evidence type="ECO:0000256" key="4">
    <source>
        <dbReference type="ARBA" id="ARBA00008426"/>
    </source>
</evidence>
<dbReference type="InterPro" id="IPR013785">
    <property type="entry name" value="Aldolase_TIM"/>
</dbReference>
<dbReference type="PROSITE" id="PS01054">
    <property type="entry name" value="TRANSALDOLASE_1"/>
    <property type="match status" value="1"/>
</dbReference>
<dbReference type="PANTHER" id="PTHR10683">
    <property type="entry name" value="TRANSALDOLASE"/>
    <property type="match status" value="1"/>
</dbReference>
<dbReference type="SUPFAM" id="SSF51569">
    <property type="entry name" value="Aldolase"/>
    <property type="match status" value="1"/>
</dbReference>
<organism evidence="12 13">
    <name type="scientific">Glycomyces rhizosphaerae</name>
    <dbReference type="NCBI Taxonomy" id="2054422"/>
    <lineage>
        <taxon>Bacteria</taxon>
        <taxon>Bacillati</taxon>
        <taxon>Actinomycetota</taxon>
        <taxon>Actinomycetes</taxon>
        <taxon>Glycomycetales</taxon>
        <taxon>Glycomycetaceae</taxon>
        <taxon>Glycomyces</taxon>
    </lineage>
</organism>
<dbReference type="Pfam" id="PF00923">
    <property type="entry name" value="TAL_FSA"/>
    <property type="match status" value="1"/>
</dbReference>
<evidence type="ECO:0000313" key="13">
    <source>
        <dbReference type="Proteomes" id="UP001595712"/>
    </source>
</evidence>
<dbReference type="PANTHER" id="PTHR10683:SF31">
    <property type="entry name" value="TRANSALDOLASE"/>
    <property type="match status" value="1"/>
</dbReference>
<dbReference type="Proteomes" id="UP001595712">
    <property type="component" value="Unassembled WGS sequence"/>
</dbReference>
<proteinExistence type="inferred from homology"/>
<dbReference type="CDD" id="cd00955">
    <property type="entry name" value="Transaldolase_like"/>
    <property type="match status" value="1"/>
</dbReference>
<name>A0ABV7Q4N4_9ACTN</name>
<dbReference type="EC" id="2.2.1.2" evidence="5 11"/>
<reference evidence="13" key="1">
    <citation type="journal article" date="2019" name="Int. J. Syst. Evol. Microbiol.">
        <title>The Global Catalogue of Microorganisms (GCM) 10K type strain sequencing project: providing services to taxonomists for standard genome sequencing and annotation.</title>
        <authorList>
            <consortium name="The Broad Institute Genomics Platform"/>
            <consortium name="The Broad Institute Genome Sequencing Center for Infectious Disease"/>
            <person name="Wu L."/>
            <person name="Ma J."/>
        </authorList>
    </citation>
    <scope>NUCLEOTIDE SEQUENCE [LARGE SCALE GENOMIC DNA]</scope>
    <source>
        <strain evidence="13">CGMCC 4.7396</strain>
    </source>
</reference>
<feature type="active site" description="Schiff-base intermediate with substrate" evidence="11">
    <location>
        <position position="142"/>
    </location>
</feature>
<evidence type="ECO:0000256" key="7">
    <source>
        <dbReference type="ARBA" id="ARBA00022679"/>
    </source>
</evidence>
<dbReference type="GO" id="GO:0004801">
    <property type="term" value="F:transaldolase activity"/>
    <property type="evidence" value="ECO:0007669"/>
    <property type="project" value="UniProtKB-EC"/>
</dbReference>
<evidence type="ECO:0000256" key="1">
    <source>
        <dbReference type="ARBA" id="ARBA00003518"/>
    </source>
</evidence>
<comment type="similarity">
    <text evidence="4 11">Belongs to the transaldolase family. Type 2 subfamily.</text>
</comment>
<dbReference type="NCBIfam" id="NF002881">
    <property type="entry name" value="PRK03343.1"/>
    <property type="match status" value="1"/>
</dbReference>
<dbReference type="RefSeq" id="WP_387978107.1">
    <property type="nucleotide sequence ID" value="NZ_JBHRWO010000015.1"/>
</dbReference>
<dbReference type="InterPro" id="IPR001585">
    <property type="entry name" value="TAL/FSA"/>
</dbReference>
<evidence type="ECO:0000256" key="5">
    <source>
        <dbReference type="ARBA" id="ARBA00013151"/>
    </source>
</evidence>
<evidence type="ECO:0000313" key="12">
    <source>
        <dbReference type="EMBL" id="MFC3494400.1"/>
    </source>
</evidence>
<comment type="catalytic activity">
    <reaction evidence="10 11">
        <text>D-sedoheptulose 7-phosphate + D-glyceraldehyde 3-phosphate = D-erythrose 4-phosphate + beta-D-fructose 6-phosphate</text>
        <dbReference type="Rhea" id="RHEA:17053"/>
        <dbReference type="ChEBI" id="CHEBI:16897"/>
        <dbReference type="ChEBI" id="CHEBI:57483"/>
        <dbReference type="ChEBI" id="CHEBI:57634"/>
        <dbReference type="ChEBI" id="CHEBI:59776"/>
        <dbReference type="EC" id="2.2.1.2"/>
    </reaction>
</comment>
<evidence type="ECO:0000256" key="6">
    <source>
        <dbReference type="ARBA" id="ARBA00022490"/>
    </source>
</evidence>
<keyword evidence="9 11" id="KW-0704">Schiff base</keyword>
<evidence type="ECO:0000256" key="3">
    <source>
        <dbReference type="ARBA" id="ARBA00004857"/>
    </source>
</evidence>
<keyword evidence="6 11" id="KW-0963">Cytoplasm</keyword>
<comment type="subcellular location">
    <subcellularLocation>
        <location evidence="2 11">Cytoplasm</location>
    </subcellularLocation>
</comment>
<protein>
    <recommendedName>
        <fullName evidence="5 11">Transaldolase</fullName>
        <ecNumber evidence="5 11">2.2.1.2</ecNumber>
    </recommendedName>
</protein>
<evidence type="ECO:0000256" key="2">
    <source>
        <dbReference type="ARBA" id="ARBA00004496"/>
    </source>
</evidence>
<evidence type="ECO:0000256" key="10">
    <source>
        <dbReference type="ARBA" id="ARBA00048810"/>
    </source>
</evidence>
<sequence>MSANENLAGLSAAGVSVWLDDISRERLETGNLKDLIAGSSVVGVTSNPSIFAAALAKGSGYDEQIADLAVRKTSVDEAARAITTFDIRWAADVLAPVFETTGGQDGRVSIEVDPRLAHETQATIAEAKALWWAVDRPNTMIKIPATKAGLPAITAAIAAGISVNVTLIFSLERYREVMDAYMAGLESAKAAGIDLSAIRSVASFFVSRVDSEIDKRLDGIGTDLALALKGKAAVANARLAYQEFENVVASPRWEALAAAGAHPQRPLWASTSVKDPSYRDVLYVEDLVAPGTVNTMPEGTLRDYADHGETEPDTVRPFYNDAAEVMLRLKDVGIDYADVVQVLEDEGVEKFIVSWKQLLDQIESKLSTSGEQK</sequence>
<evidence type="ECO:0000256" key="9">
    <source>
        <dbReference type="ARBA" id="ARBA00023270"/>
    </source>
</evidence>
<evidence type="ECO:0000256" key="8">
    <source>
        <dbReference type="ARBA" id="ARBA00023126"/>
    </source>
</evidence>
<keyword evidence="7 11" id="KW-0808">Transferase</keyword>
<dbReference type="EMBL" id="JBHRWO010000015">
    <property type="protein sequence ID" value="MFC3494400.1"/>
    <property type="molecule type" value="Genomic_DNA"/>
</dbReference>
<accession>A0ABV7Q4N4</accession>
<keyword evidence="8 11" id="KW-0570">Pentose shunt</keyword>
<dbReference type="NCBIfam" id="TIGR00876">
    <property type="entry name" value="tal_mycobact"/>
    <property type="match status" value="1"/>
</dbReference>
<evidence type="ECO:0000256" key="11">
    <source>
        <dbReference type="HAMAP-Rule" id="MF_00493"/>
    </source>
</evidence>
<comment type="pathway">
    <text evidence="3 11">Carbohydrate degradation; pentose phosphate pathway; D-glyceraldehyde 3-phosphate and beta-D-fructose 6-phosphate from D-ribose 5-phosphate and D-xylulose 5-phosphate (non-oxidative stage): step 2/3.</text>
</comment>
<dbReference type="Gene3D" id="3.20.20.70">
    <property type="entry name" value="Aldolase class I"/>
    <property type="match status" value="1"/>
</dbReference>